<dbReference type="InterPro" id="IPR012349">
    <property type="entry name" value="Split_barrel_FMN-bd"/>
</dbReference>
<reference evidence="1 2" key="1">
    <citation type="journal article" date="2018" name="PLoS ONE">
        <title>The draft genome of Kipferlia bialata reveals reductive genome evolution in fornicate parasites.</title>
        <authorList>
            <person name="Tanifuji G."/>
            <person name="Takabayashi S."/>
            <person name="Kume K."/>
            <person name="Takagi M."/>
            <person name="Nakayama T."/>
            <person name="Kamikawa R."/>
            <person name="Inagaki Y."/>
            <person name="Hashimoto T."/>
        </authorList>
    </citation>
    <scope>NUCLEOTIDE SEQUENCE [LARGE SCALE GENOMIC DNA]</scope>
    <source>
        <strain evidence="1">NY0173</strain>
    </source>
</reference>
<protein>
    <submittedName>
        <fullName evidence="1">Uncharacterized protein</fullName>
    </submittedName>
</protein>
<dbReference type="EMBL" id="BDIP01005200">
    <property type="protein sequence ID" value="GIQ89584.1"/>
    <property type="molecule type" value="Genomic_DNA"/>
</dbReference>
<dbReference type="Proteomes" id="UP000265618">
    <property type="component" value="Unassembled WGS sequence"/>
</dbReference>
<keyword evidence="2" id="KW-1185">Reference proteome</keyword>
<gene>
    <name evidence="1" type="ORF">KIPB_012088</name>
</gene>
<dbReference type="Gene3D" id="2.30.110.10">
    <property type="entry name" value="Electron Transport, Fmn-binding Protein, Chain A"/>
    <property type="match status" value="1"/>
</dbReference>
<organism evidence="1 2">
    <name type="scientific">Kipferlia bialata</name>
    <dbReference type="NCBI Taxonomy" id="797122"/>
    <lineage>
        <taxon>Eukaryota</taxon>
        <taxon>Metamonada</taxon>
        <taxon>Carpediemonas-like organisms</taxon>
        <taxon>Kipferlia</taxon>
    </lineage>
</organism>
<sequence length="95" mass="10197">MLTAPLVGECPSSLIVEVDQIIDNKTNLCILANVVETIVAKDIMKEGSTNVELEKFNPALFSFAGPSYFGVSERSGIPWKADPYDGIDSPPPLNG</sequence>
<dbReference type="AlphaFoldDB" id="A0A9K3D8Z9"/>
<proteinExistence type="predicted"/>
<comment type="caution">
    <text evidence="1">The sequence shown here is derived from an EMBL/GenBank/DDBJ whole genome shotgun (WGS) entry which is preliminary data.</text>
</comment>
<name>A0A9K3D8Z9_9EUKA</name>
<accession>A0A9K3D8Z9</accession>
<evidence type="ECO:0000313" key="1">
    <source>
        <dbReference type="EMBL" id="GIQ89584.1"/>
    </source>
</evidence>
<evidence type="ECO:0000313" key="2">
    <source>
        <dbReference type="Proteomes" id="UP000265618"/>
    </source>
</evidence>
<dbReference type="SUPFAM" id="SSF50475">
    <property type="entry name" value="FMN-binding split barrel"/>
    <property type="match status" value="1"/>
</dbReference>